<dbReference type="EMBL" id="JAWCUI010000023">
    <property type="protein sequence ID" value="KAL1896315.1"/>
    <property type="molecule type" value="Genomic_DNA"/>
</dbReference>
<evidence type="ECO:0000313" key="8">
    <source>
        <dbReference type="EMBL" id="KAL1896315.1"/>
    </source>
</evidence>
<reference evidence="8 9" key="1">
    <citation type="journal article" date="2024" name="IMA Fungus">
        <title>IMA Genome - F19 : A genome assembly and annotation guide to empower mycologists, including annotated draft genome sequences of Ceratocystis pirilliformis, Diaporthe australafricana, Fusarium ophioides, Paecilomyces lecythidis, and Sporothrix stenoceras.</title>
        <authorList>
            <person name="Aylward J."/>
            <person name="Wilson A.M."/>
            <person name="Visagie C.M."/>
            <person name="Spraker J."/>
            <person name="Barnes I."/>
            <person name="Buitendag C."/>
            <person name="Ceriani C."/>
            <person name="Del Mar Angel L."/>
            <person name="du Plessis D."/>
            <person name="Fuchs T."/>
            <person name="Gasser K."/>
            <person name="Kramer D."/>
            <person name="Li W."/>
            <person name="Munsamy K."/>
            <person name="Piso A."/>
            <person name="Price J.L."/>
            <person name="Sonnekus B."/>
            <person name="Thomas C."/>
            <person name="van der Nest A."/>
            <person name="van Dijk A."/>
            <person name="van Heerden A."/>
            <person name="van Vuuren N."/>
            <person name="Yilmaz N."/>
            <person name="Duong T.A."/>
            <person name="van der Merwe N.A."/>
            <person name="Wingfield M.J."/>
            <person name="Wingfield B.D."/>
        </authorList>
    </citation>
    <scope>NUCLEOTIDE SEQUENCE [LARGE SCALE GENOMIC DNA]</scope>
    <source>
        <strain evidence="8 9">CMW 5346</strain>
    </source>
</reference>
<keyword evidence="9" id="KW-1185">Reference proteome</keyword>
<dbReference type="InterPro" id="IPR007219">
    <property type="entry name" value="XnlR_reg_dom"/>
</dbReference>
<dbReference type="InterPro" id="IPR001138">
    <property type="entry name" value="Zn2Cys6_DnaBD"/>
</dbReference>
<evidence type="ECO:0000313" key="9">
    <source>
        <dbReference type="Proteomes" id="UP001583186"/>
    </source>
</evidence>
<dbReference type="CDD" id="cd00067">
    <property type="entry name" value="GAL4"/>
    <property type="match status" value="1"/>
</dbReference>
<evidence type="ECO:0000256" key="5">
    <source>
        <dbReference type="ARBA" id="ARBA00023242"/>
    </source>
</evidence>
<keyword evidence="1" id="KW-0479">Metal-binding</keyword>
<dbReference type="PROSITE" id="PS00463">
    <property type="entry name" value="ZN2_CY6_FUNGAL_1"/>
    <property type="match status" value="1"/>
</dbReference>
<accession>A0ABR3Z7J1</accession>
<keyword evidence="4" id="KW-0804">Transcription</keyword>
<dbReference type="CDD" id="cd12148">
    <property type="entry name" value="fungal_TF_MHR"/>
    <property type="match status" value="1"/>
</dbReference>
<dbReference type="InterPro" id="IPR036864">
    <property type="entry name" value="Zn2-C6_fun-type_DNA-bd_sf"/>
</dbReference>
<feature type="region of interest" description="Disordered" evidence="6">
    <location>
        <begin position="121"/>
        <end position="155"/>
    </location>
</feature>
<evidence type="ECO:0000259" key="7">
    <source>
        <dbReference type="PROSITE" id="PS50048"/>
    </source>
</evidence>
<sequence length="858" mass="94078">MVGLAEDQGTKRKRVFRACDSCRAMKSKCDGARPACGRCTGYGYKCLYGFAGKRNHSHRIGVAPSTSHDGEICRGTIAALQLTARDYSNLVRAVLPKLPEEERADAEAALQKLDGRVREVQVAATTGPSPPGRASKSPGSTSLARRNTASGTAPARPVERYLGEVSDVRFFNLVDRALAETGSLSSSGSPGQNTEGTHHHDAATVVEGDALESYEQDDPSPEAADAHDEAAVQFPGAEAAGRYLDIYFSTIHVAYPYIPQALFMQTYQRYLTSLSSPPSATLETSDTWQATMYTLFAIGAYYDKAASGSEDNRHEQYYRHALALSNTNSTDTLERSLHQVTFLLAECFYLLAVCRTDKCWTTLGLAVRIAQSIGLHVDSDPVRTPAQTETHSQTQAQTLTSTLAFRNAELRRRVWYSVYVLDRLLALQLGRPPAIHDEDCHLLLPSRLGDGDIDWLGSSPEQSMPDPDVPTVGDYFVRMIALSKIIGYVLRDLYSPRGRGGLKGDTGITVTNTDETLTNWLIPSTKKLDRQLLEWRRTLPRKLRFDFGHAFDAANASPTTLAIYKRQRNMLAIKFHHLRAVIHRPYLCLPLLHKDPSTTSSTTTPAIARRHETVCILEARATAHLLHNVVDKQNLVHDYPWWQMISCLVYASSILVVASAFARRRNAVGEGASNDNEGSDIDGGDMDTPTPDVDADATDAAALEDDAETCLTVFEALSPSSESARLARDMMRRLKARGAAWRDVHGKDMAQTAATHQKGAETMPLLAATASSDPLGPLVQGPLPPTYAQPPPMADVAGLQPPQPQVQATDFVPLPTPGAMQTDALTSWPMLQEWPLEILDSMEWSTQFFNTVEGQQQQ</sequence>
<dbReference type="InterPro" id="IPR051127">
    <property type="entry name" value="Fungal_SecMet_Regulators"/>
</dbReference>
<proteinExistence type="predicted"/>
<protein>
    <recommendedName>
        <fullName evidence="7">Zn(2)-C6 fungal-type domain-containing protein</fullName>
    </recommendedName>
</protein>
<dbReference type="Pfam" id="PF04082">
    <property type="entry name" value="Fungal_trans"/>
    <property type="match status" value="1"/>
</dbReference>
<dbReference type="SUPFAM" id="SSF57701">
    <property type="entry name" value="Zn2/Cys6 DNA-binding domain"/>
    <property type="match status" value="1"/>
</dbReference>
<evidence type="ECO:0000256" key="4">
    <source>
        <dbReference type="ARBA" id="ARBA00023163"/>
    </source>
</evidence>
<comment type="caution">
    <text evidence="8">The sequence shown here is derived from an EMBL/GenBank/DDBJ whole genome shotgun (WGS) entry which is preliminary data.</text>
</comment>
<evidence type="ECO:0000256" key="1">
    <source>
        <dbReference type="ARBA" id="ARBA00022723"/>
    </source>
</evidence>
<dbReference type="Gene3D" id="4.10.240.10">
    <property type="entry name" value="Zn(2)-C6 fungal-type DNA-binding domain"/>
    <property type="match status" value="1"/>
</dbReference>
<keyword evidence="5" id="KW-0539">Nucleus</keyword>
<evidence type="ECO:0000256" key="6">
    <source>
        <dbReference type="SAM" id="MobiDB-lite"/>
    </source>
</evidence>
<organism evidence="8 9">
    <name type="scientific">Sporothrix stenoceras</name>
    <dbReference type="NCBI Taxonomy" id="5173"/>
    <lineage>
        <taxon>Eukaryota</taxon>
        <taxon>Fungi</taxon>
        <taxon>Dikarya</taxon>
        <taxon>Ascomycota</taxon>
        <taxon>Pezizomycotina</taxon>
        <taxon>Sordariomycetes</taxon>
        <taxon>Sordariomycetidae</taxon>
        <taxon>Ophiostomatales</taxon>
        <taxon>Ophiostomataceae</taxon>
        <taxon>Sporothrix</taxon>
    </lineage>
</organism>
<dbReference type="PROSITE" id="PS50048">
    <property type="entry name" value="ZN2_CY6_FUNGAL_2"/>
    <property type="match status" value="1"/>
</dbReference>
<dbReference type="PANTHER" id="PTHR47424:SF3">
    <property type="entry name" value="REGULATORY PROTEIN GAL4"/>
    <property type="match status" value="1"/>
</dbReference>
<gene>
    <name evidence="8" type="ORF">Sste5346_004699</name>
</gene>
<keyword evidence="3" id="KW-0238">DNA-binding</keyword>
<name>A0ABR3Z7J1_9PEZI</name>
<evidence type="ECO:0000256" key="2">
    <source>
        <dbReference type="ARBA" id="ARBA00023015"/>
    </source>
</evidence>
<feature type="region of interest" description="Disordered" evidence="6">
    <location>
        <begin position="669"/>
        <end position="695"/>
    </location>
</feature>
<keyword evidence="2" id="KW-0805">Transcription regulation</keyword>
<evidence type="ECO:0000256" key="3">
    <source>
        <dbReference type="ARBA" id="ARBA00023125"/>
    </source>
</evidence>
<feature type="compositionally biased region" description="Polar residues" evidence="6">
    <location>
        <begin position="137"/>
        <end position="151"/>
    </location>
</feature>
<dbReference type="PANTHER" id="PTHR47424">
    <property type="entry name" value="REGULATORY PROTEIN GAL4"/>
    <property type="match status" value="1"/>
</dbReference>
<dbReference type="SMART" id="SM00906">
    <property type="entry name" value="Fungal_trans"/>
    <property type="match status" value="1"/>
</dbReference>
<dbReference type="Proteomes" id="UP001583186">
    <property type="component" value="Unassembled WGS sequence"/>
</dbReference>
<dbReference type="SMART" id="SM00066">
    <property type="entry name" value="GAL4"/>
    <property type="match status" value="1"/>
</dbReference>
<dbReference type="Pfam" id="PF00172">
    <property type="entry name" value="Zn_clus"/>
    <property type="match status" value="1"/>
</dbReference>
<feature type="domain" description="Zn(2)-C6 fungal-type" evidence="7">
    <location>
        <begin position="18"/>
        <end position="48"/>
    </location>
</feature>